<evidence type="ECO:0000256" key="5">
    <source>
        <dbReference type="ARBA" id="ARBA00022692"/>
    </source>
</evidence>
<protein>
    <recommendedName>
        <fullName evidence="9">Glycosyltransferase RgtA/B/C/D-like domain-containing protein</fullName>
    </recommendedName>
</protein>
<proteinExistence type="predicted"/>
<evidence type="ECO:0000256" key="7">
    <source>
        <dbReference type="ARBA" id="ARBA00023136"/>
    </source>
</evidence>
<feature type="transmembrane region" description="Helical" evidence="8">
    <location>
        <begin position="187"/>
        <end position="220"/>
    </location>
</feature>
<organism evidence="10 11">
    <name type="scientific">Anaeromyxobacter oryzae</name>
    <dbReference type="NCBI Taxonomy" id="2918170"/>
    <lineage>
        <taxon>Bacteria</taxon>
        <taxon>Pseudomonadati</taxon>
        <taxon>Myxococcota</taxon>
        <taxon>Myxococcia</taxon>
        <taxon>Myxococcales</taxon>
        <taxon>Cystobacterineae</taxon>
        <taxon>Anaeromyxobacteraceae</taxon>
        <taxon>Anaeromyxobacter</taxon>
    </lineage>
</organism>
<evidence type="ECO:0000256" key="1">
    <source>
        <dbReference type="ARBA" id="ARBA00004651"/>
    </source>
</evidence>
<dbReference type="PANTHER" id="PTHR33908">
    <property type="entry name" value="MANNOSYLTRANSFERASE YKCB-RELATED"/>
    <property type="match status" value="1"/>
</dbReference>
<feature type="transmembrane region" description="Helical" evidence="8">
    <location>
        <begin position="12"/>
        <end position="30"/>
    </location>
</feature>
<dbReference type="EMBL" id="AP025591">
    <property type="protein sequence ID" value="BDG04622.1"/>
    <property type="molecule type" value="Genomic_DNA"/>
</dbReference>
<evidence type="ECO:0000256" key="3">
    <source>
        <dbReference type="ARBA" id="ARBA00022676"/>
    </source>
</evidence>
<accession>A0ABM7WYM6</accession>
<evidence type="ECO:0000313" key="10">
    <source>
        <dbReference type="EMBL" id="BDG04622.1"/>
    </source>
</evidence>
<keyword evidence="4" id="KW-0808">Transferase</keyword>
<evidence type="ECO:0000256" key="2">
    <source>
        <dbReference type="ARBA" id="ARBA00022475"/>
    </source>
</evidence>
<sequence>MSSRNAGPGPRVAWALVGILTLGALALRAFRLSWPVLSTDEYATYAFATEPVARLLGPDYRTETNPPLYYLLQRAWLVLGDSPGALRTLPLVFGVASVPLVYALGRRLAGTGPALVACALTAISEIHVFFGREARAYALLTSASLVALLALARLASAWGASGLADGDGDAGREASASRAGAGAWRWWLGYVAASTVAVYAHSTAVLLVVLANVLVTALVLSRRLPVSFLYRWIPANAAIVALYAPWLAVTVEQCRSVLADFWIPESSPRWVASQLMGLYPCPRWSKPVLYALPLAGAWLLRRRPLALAFVLVFAVGQPLLLYLASLVRPMFYVRPMIWTTPFGYLLAGVALCAVRRVAGAPGFAAALAAVAAVALRGTAALYPAAPEVADTAGFVAPLRAFAPATDALVVAPAPFAWQLRYETRAAPVPRPWLGLTFGDKPDRLAPWYPVEELRRAELVSRLEGLERVWLLLEVHHLFPPAPGDGFEPALADLDRWGARAAAWRSGNLELIRFDRVPPAALAGDARGRPGTGAAR</sequence>
<keyword evidence="5 8" id="KW-0812">Transmembrane</keyword>
<dbReference type="Pfam" id="PF13231">
    <property type="entry name" value="PMT_2"/>
    <property type="match status" value="1"/>
</dbReference>
<evidence type="ECO:0000259" key="9">
    <source>
        <dbReference type="Pfam" id="PF13231"/>
    </source>
</evidence>
<reference evidence="11" key="1">
    <citation type="journal article" date="2022" name="Int. J. Syst. Evol. Microbiol.">
        <title>Anaeromyxobacter oryzae sp. nov., Anaeromyxobacter diazotrophicus sp. nov. and Anaeromyxobacter paludicola sp. nov., isolated from paddy soils.</title>
        <authorList>
            <person name="Itoh H."/>
            <person name="Xu Z."/>
            <person name="Mise K."/>
            <person name="Masuda Y."/>
            <person name="Ushijima N."/>
            <person name="Hayakawa C."/>
            <person name="Shiratori Y."/>
            <person name="Senoo K."/>
        </authorList>
    </citation>
    <scope>NUCLEOTIDE SEQUENCE [LARGE SCALE GENOMIC DNA]</scope>
    <source>
        <strain evidence="11">Red232</strain>
    </source>
</reference>
<name>A0ABM7WYM6_9BACT</name>
<comment type="subcellular location">
    <subcellularLocation>
        <location evidence="1">Cell membrane</location>
        <topology evidence="1">Multi-pass membrane protein</topology>
    </subcellularLocation>
</comment>
<evidence type="ECO:0000256" key="6">
    <source>
        <dbReference type="ARBA" id="ARBA00022989"/>
    </source>
</evidence>
<feature type="transmembrane region" description="Helical" evidence="8">
    <location>
        <begin position="112"/>
        <end position="130"/>
    </location>
</feature>
<feature type="domain" description="Glycosyltransferase RgtA/B/C/D-like" evidence="9">
    <location>
        <begin position="65"/>
        <end position="155"/>
    </location>
</feature>
<keyword evidence="2" id="KW-1003">Cell membrane</keyword>
<keyword evidence="11" id="KW-1185">Reference proteome</keyword>
<dbReference type="InterPro" id="IPR038731">
    <property type="entry name" value="RgtA/B/C-like"/>
</dbReference>
<dbReference type="RefSeq" id="WP_248353051.1">
    <property type="nucleotide sequence ID" value="NZ_AP025591.1"/>
</dbReference>
<evidence type="ECO:0000256" key="8">
    <source>
        <dbReference type="SAM" id="Phobius"/>
    </source>
</evidence>
<feature type="transmembrane region" description="Helical" evidence="8">
    <location>
        <begin position="336"/>
        <end position="354"/>
    </location>
</feature>
<gene>
    <name evidence="10" type="ORF">AMOR_36180</name>
</gene>
<dbReference type="PANTHER" id="PTHR33908:SF3">
    <property type="entry name" value="UNDECAPRENYL PHOSPHATE-ALPHA-4-AMINO-4-DEOXY-L-ARABINOSE ARABINOSYL TRANSFERASE"/>
    <property type="match status" value="1"/>
</dbReference>
<feature type="transmembrane region" description="Helical" evidence="8">
    <location>
        <begin position="305"/>
        <end position="324"/>
    </location>
</feature>
<feature type="transmembrane region" description="Helical" evidence="8">
    <location>
        <begin position="232"/>
        <end position="251"/>
    </location>
</feature>
<keyword evidence="6 8" id="KW-1133">Transmembrane helix</keyword>
<feature type="transmembrane region" description="Helical" evidence="8">
    <location>
        <begin position="136"/>
        <end position="155"/>
    </location>
</feature>
<keyword evidence="7 8" id="KW-0472">Membrane</keyword>
<evidence type="ECO:0000256" key="4">
    <source>
        <dbReference type="ARBA" id="ARBA00022679"/>
    </source>
</evidence>
<dbReference type="Proteomes" id="UP001162891">
    <property type="component" value="Chromosome"/>
</dbReference>
<evidence type="ECO:0000313" key="11">
    <source>
        <dbReference type="Proteomes" id="UP001162891"/>
    </source>
</evidence>
<keyword evidence="3" id="KW-0328">Glycosyltransferase</keyword>
<dbReference type="InterPro" id="IPR050297">
    <property type="entry name" value="LipidA_mod_glycosyltrf_83"/>
</dbReference>